<reference evidence="1 2" key="1">
    <citation type="journal article" date="2010" name="Proc. Natl. Acad. Sci. U.S.A.">
        <title>Insights into evolution of multicellular fungi from the assembled chromosomes of the mushroom Coprinopsis cinerea (Coprinus cinereus).</title>
        <authorList>
            <person name="Stajich J.E."/>
            <person name="Wilke S.K."/>
            <person name="Ahren D."/>
            <person name="Au C.H."/>
            <person name="Birren B.W."/>
            <person name="Borodovsky M."/>
            <person name="Burns C."/>
            <person name="Canback B."/>
            <person name="Casselton L.A."/>
            <person name="Cheng C.K."/>
            <person name="Deng J."/>
            <person name="Dietrich F.S."/>
            <person name="Fargo D.C."/>
            <person name="Farman M.L."/>
            <person name="Gathman A.C."/>
            <person name="Goldberg J."/>
            <person name="Guigo R."/>
            <person name="Hoegger P.J."/>
            <person name="Hooker J.B."/>
            <person name="Huggins A."/>
            <person name="James T.Y."/>
            <person name="Kamada T."/>
            <person name="Kilaru S."/>
            <person name="Kodira C."/>
            <person name="Kues U."/>
            <person name="Kupfer D."/>
            <person name="Kwan H.S."/>
            <person name="Lomsadze A."/>
            <person name="Li W."/>
            <person name="Lilly W.W."/>
            <person name="Ma L.J."/>
            <person name="Mackey A.J."/>
            <person name="Manning G."/>
            <person name="Martin F."/>
            <person name="Muraguchi H."/>
            <person name="Natvig D.O."/>
            <person name="Palmerini H."/>
            <person name="Ramesh M.A."/>
            <person name="Rehmeyer C.J."/>
            <person name="Roe B.A."/>
            <person name="Shenoy N."/>
            <person name="Stanke M."/>
            <person name="Ter-Hovhannisyan V."/>
            <person name="Tunlid A."/>
            <person name="Velagapudi R."/>
            <person name="Vision T.J."/>
            <person name="Zeng Q."/>
            <person name="Zolan M.E."/>
            <person name="Pukkila P.J."/>
        </authorList>
    </citation>
    <scope>NUCLEOTIDE SEQUENCE [LARGE SCALE GENOMIC DNA]</scope>
    <source>
        <strain evidence="2">Okayama-7 / 130 / ATCC MYA-4618 / FGSC 9003</strain>
    </source>
</reference>
<protein>
    <submittedName>
        <fullName evidence="1">Uncharacterized protein</fullName>
    </submittedName>
</protein>
<keyword evidence="2" id="KW-1185">Reference proteome</keyword>
<dbReference type="EMBL" id="AACS02000009">
    <property type="protein sequence ID" value="EAU89815.2"/>
    <property type="molecule type" value="Genomic_DNA"/>
</dbReference>
<comment type="caution">
    <text evidence="1">The sequence shown here is derived from an EMBL/GenBank/DDBJ whole genome shotgun (WGS) entry which is preliminary data.</text>
</comment>
<dbReference type="HOGENOM" id="CLU_2704709_0_0_1"/>
<dbReference type="GeneID" id="6008523"/>
<dbReference type="AlphaFoldDB" id="A8NB37"/>
<organism evidence="1 2">
    <name type="scientific">Coprinopsis cinerea (strain Okayama-7 / 130 / ATCC MYA-4618 / FGSC 9003)</name>
    <name type="common">Inky cap fungus</name>
    <name type="synonym">Hormographiella aspergillata</name>
    <dbReference type="NCBI Taxonomy" id="240176"/>
    <lineage>
        <taxon>Eukaryota</taxon>
        <taxon>Fungi</taxon>
        <taxon>Dikarya</taxon>
        <taxon>Basidiomycota</taxon>
        <taxon>Agaricomycotina</taxon>
        <taxon>Agaricomycetes</taxon>
        <taxon>Agaricomycetidae</taxon>
        <taxon>Agaricales</taxon>
        <taxon>Agaricineae</taxon>
        <taxon>Psathyrellaceae</taxon>
        <taxon>Coprinopsis</taxon>
    </lineage>
</organism>
<dbReference type="VEuPathDB" id="FungiDB:CC1G_09397"/>
<name>A8NB37_COPC7</name>
<accession>A8NB37</accession>
<dbReference type="Proteomes" id="UP000001861">
    <property type="component" value="Unassembled WGS sequence"/>
</dbReference>
<dbReference type="InParanoid" id="A8NB37"/>
<dbReference type="RefSeq" id="XP_001832039.2">
    <property type="nucleotide sequence ID" value="XM_001831987.2"/>
</dbReference>
<sequence>MTLKLELALEDLERELECELGQNYAILLAPAWDRVKKEVLDVSASVRTVNGCVVRARSYHDIGERVLEDEERE</sequence>
<proteinExistence type="predicted"/>
<evidence type="ECO:0000313" key="2">
    <source>
        <dbReference type="Proteomes" id="UP000001861"/>
    </source>
</evidence>
<gene>
    <name evidence="1" type="ORF">CC1G_09397</name>
</gene>
<dbReference type="KEGG" id="cci:CC1G_09397"/>
<evidence type="ECO:0000313" key="1">
    <source>
        <dbReference type="EMBL" id="EAU89815.2"/>
    </source>
</evidence>